<evidence type="ECO:0000313" key="2">
    <source>
        <dbReference type="EMBL" id="VTQ70319.1"/>
    </source>
</evidence>
<dbReference type="RefSeq" id="WP_010720618.1">
    <property type="nucleotide sequence ID" value="NZ_AP027299.1"/>
</dbReference>
<dbReference type="AlphaFoldDB" id="A0A366UD90"/>
<reference evidence="1 3" key="1">
    <citation type="submission" date="2015-06" db="EMBL/GenBank/DDBJ databases">
        <title>The Genome Sequence of Enterococcus hirae 88EA1.</title>
        <authorList>
            <consortium name="The Broad Institute Genomics Platform"/>
            <consortium name="The Broad Institute Genome Sequencing Center for Infectious Disease"/>
            <person name="Earl A.M."/>
            <person name="Van Tyne D."/>
            <person name="Lebreton F."/>
            <person name="Saavedra J.T."/>
            <person name="Gilmore M.S."/>
            <person name="Manson McGuire A."/>
            <person name="Clock S."/>
            <person name="Crupain M."/>
            <person name="Rangan U."/>
            <person name="Young S."/>
            <person name="Abouelleil A."/>
            <person name="Cao P."/>
            <person name="Chapman S.B."/>
            <person name="Griggs A."/>
            <person name="Priest M."/>
            <person name="Shea T."/>
            <person name="Wortman J."/>
            <person name="Nusbaum C."/>
            <person name="Birren B."/>
        </authorList>
    </citation>
    <scope>NUCLEOTIDE SEQUENCE [LARGE SCALE GENOMIC DNA]</scope>
    <source>
        <strain evidence="1 3">88EA1</strain>
    </source>
</reference>
<evidence type="ECO:0000313" key="4">
    <source>
        <dbReference type="Proteomes" id="UP000352698"/>
    </source>
</evidence>
<protein>
    <submittedName>
        <fullName evidence="2">Uncharacterized protein</fullName>
    </submittedName>
</protein>
<dbReference type="Proteomes" id="UP000253498">
    <property type="component" value="Unassembled WGS sequence"/>
</dbReference>
<proteinExistence type="predicted"/>
<accession>A0A366UD90</accession>
<dbReference type="EMBL" id="LESJ01000008">
    <property type="protein sequence ID" value="RBT66725.1"/>
    <property type="molecule type" value="Genomic_DNA"/>
</dbReference>
<reference evidence="2 4" key="2">
    <citation type="submission" date="2019-05" db="EMBL/GenBank/DDBJ databases">
        <authorList>
            <consortium name="Pathogen Informatics"/>
        </authorList>
    </citation>
    <scope>NUCLEOTIDE SEQUENCE [LARGE SCALE GENOMIC DNA]</scope>
    <source>
        <strain evidence="2 4">NCTC12204</strain>
    </source>
</reference>
<organism evidence="2 4">
    <name type="scientific">Enterococcus hirae</name>
    <dbReference type="NCBI Taxonomy" id="1354"/>
    <lineage>
        <taxon>Bacteria</taxon>
        <taxon>Bacillati</taxon>
        <taxon>Bacillota</taxon>
        <taxon>Bacilli</taxon>
        <taxon>Lactobacillales</taxon>
        <taxon>Enterococcaceae</taxon>
        <taxon>Enterococcus</taxon>
    </lineage>
</organism>
<dbReference type="GeneID" id="59131708"/>
<dbReference type="EMBL" id="CABEEP010000001">
    <property type="protein sequence ID" value="VTQ70319.1"/>
    <property type="molecule type" value="Genomic_DNA"/>
</dbReference>
<comment type="caution">
    <text evidence="2">The sequence shown here is derived from an EMBL/GenBank/DDBJ whole genome shotgun (WGS) entry which is preliminary data.</text>
</comment>
<name>A0A366UD90_ENTHR</name>
<evidence type="ECO:0000313" key="3">
    <source>
        <dbReference type="Proteomes" id="UP000253498"/>
    </source>
</evidence>
<sequence>MAVGLLMKAGNVSEELAVLNNEHSLNASLDTICGTMGSLGCGSFGCGSLSSCC</sequence>
<gene>
    <name evidence="1" type="ORF">EB03_02653</name>
    <name evidence="2" type="ORF">NCTC12204_02602</name>
</gene>
<dbReference type="Proteomes" id="UP000352698">
    <property type="component" value="Unassembled WGS sequence"/>
</dbReference>
<evidence type="ECO:0000313" key="1">
    <source>
        <dbReference type="EMBL" id="RBT66725.1"/>
    </source>
</evidence>